<sequence>MSMATHVTSMNKATSKPINPNTIATKRLTRGIGINKFYIYSESCRSRIC</sequence>
<evidence type="ECO:0000313" key="2">
    <source>
        <dbReference type="EMBL" id="SUZ31830.1"/>
    </source>
</evidence>
<keyword evidence="3" id="KW-1185">Reference proteome</keyword>
<dbReference type="EMBL" id="UIHC01000012">
    <property type="protein sequence ID" value="SUZ31830.1"/>
    <property type="molecule type" value="Genomic_DNA"/>
</dbReference>
<organism evidence="2 3">
    <name type="scientific">Roseinatronobacter ekhonensis</name>
    <dbReference type="NCBI Taxonomy" id="254356"/>
    <lineage>
        <taxon>Bacteria</taxon>
        <taxon>Pseudomonadati</taxon>
        <taxon>Pseudomonadota</taxon>
        <taxon>Alphaproteobacteria</taxon>
        <taxon>Rhodobacterales</taxon>
        <taxon>Paracoccaceae</taxon>
        <taxon>Roseinatronobacter</taxon>
    </lineage>
</organism>
<reference evidence="3" key="1">
    <citation type="submission" date="2018-08" db="EMBL/GenBank/DDBJ databases">
        <authorList>
            <person name="Rodrigo-Torres L."/>
            <person name="Arahal R. D."/>
            <person name="Lucena T."/>
        </authorList>
    </citation>
    <scope>NUCLEOTIDE SEQUENCE [LARGE SCALE GENOMIC DNA]</scope>
    <source>
        <strain evidence="3">CECT 7235</strain>
    </source>
</reference>
<dbReference type="AlphaFoldDB" id="A0A3B0M8X2"/>
<feature type="region of interest" description="Disordered" evidence="1">
    <location>
        <begin position="1"/>
        <end position="22"/>
    </location>
</feature>
<evidence type="ECO:0000313" key="3">
    <source>
        <dbReference type="Proteomes" id="UP000272908"/>
    </source>
</evidence>
<gene>
    <name evidence="2" type="ORF">ROE7235_01581</name>
</gene>
<accession>A0A3B0M8X2</accession>
<dbReference type="Proteomes" id="UP000272908">
    <property type="component" value="Unassembled WGS sequence"/>
</dbReference>
<name>A0A3B0M8X2_9RHOB</name>
<proteinExistence type="predicted"/>
<protein>
    <submittedName>
        <fullName evidence="2">Uncharacterized protein</fullName>
    </submittedName>
</protein>
<evidence type="ECO:0000256" key="1">
    <source>
        <dbReference type="SAM" id="MobiDB-lite"/>
    </source>
</evidence>